<feature type="transmembrane region" description="Helical" evidence="6">
    <location>
        <begin position="144"/>
        <end position="164"/>
    </location>
</feature>
<comment type="caution">
    <text evidence="8">The sequence shown here is derived from an EMBL/GenBank/DDBJ whole genome shotgun (WGS) entry which is preliminary data.</text>
</comment>
<evidence type="ECO:0000256" key="2">
    <source>
        <dbReference type="ARBA" id="ARBA00022475"/>
    </source>
</evidence>
<evidence type="ECO:0000256" key="3">
    <source>
        <dbReference type="ARBA" id="ARBA00022692"/>
    </source>
</evidence>
<evidence type="ECO:0000256" key="6">
    <source>
        <dbReference type="SAM" id="Phobius"/>
    </source>
</evidence>
<organism evidence="8 9">
    <name type="scientific">Candidatus Kuenenbacteria bacterium CG10_big_fil_rev_8_21_14_0_10_36_11</name>
    <dbReference type="NCBI Taxonomy" id="1974618"/>
    <lineage>
        <taxon>Bacteria</taxon>
        <taxon>Candidatus Kueneniibacteriota</taxon>
    </lineage>
</organism>
<evidence type="ECO:0000256" key="5">
    <source>
        <dbReference type="ARBA" id="ARBA00023136"/>
    </source>
</evidence>
<dbReference type="Pfam" id="PF09335">
    <property type="entry name" value="VTT_dom"/>
    <property type="match status" value="1"/>
</dbReference>
<reference evidence="9" key="1">
    <citation type="submission" date="2017-09" db="EMBL/GenBank/DDBJ databases">
        <title>Depth-based differentiation of microbial function through sediment-hosted aquifers and enrichment of novel symbionts in the deep terrestrial subsurface.</title>
        <authorList>
            <person name="Probst A.J."/>
            <person name="Ladd B."/>
            <person name="Jarett J.K."/>
            <person name="Geller-Mcgrath D.E."/>
            <person name="Sieber C.M.K."/>
            <person name="Emerson J.B."/>
            <person name="Anantharaman K."/>
            <person name="Thomas B.C."/>
            <person name="Malmstrom R."/>
            <person name="Stieglmeier M."/>
            <person name="Klingl A."/>
            <person name="Woyke T."/>
            <person name="Ryan C.M."/>
            <person name="Banfield J.F."/>
        </authorList>
    </citation>
    <scope>NUCLEOTIDE SEQUENCE [LARGE SCALE GENOMIC DNA]</scope>
</reference>
<feature type="domain" description="VTT" evidence="7">
    <location>
        <begin position="39"/>
        <end position="164"/>
    </location>
</feature>
<keyword evidence="2" id="KW-1003">Cell membrane</keyword>
<dbReference type="EMBL" id="PFBP01000039">
    <property type="protein sequence ID" value="PIT89710.1"/>
    <property type="molecule type" value="Genomic_DNA"/>
</dbReference>
<evidence type="ECO:0000313" key="9">
    <source>
        <dbReference type="Proteomes" id="UP000231464"/>
    </source>
</evidence>
<gene>
    <name evidence="8" type="ORF">COU23_02400</name>
</gene>
<sequence>MITTLIDFLVQLVINIIATTGYAGVFLLMLLESCGVPAPSEAIMPFAGFLVAAHQFSFWLTVLIGVLGNLAGSLLAYFIGLKGGRPLVEKYGRYILISKHDLDKADLWFQKRGELTVFIGRLLPVVRTYISFPAGIAKMNLKKFSLYTFIGAFIWSALFCYLGVKLGANWEIIRTKLHNFDLAILALVIIVIVWFFYRHWKKRNKIIKV</sequence>
<evidence type="ECO:0000259" key="7">
    <source>
        <dbReference type="Pfam" id="PF09335"/>
    </source>
</evidence>
<keyword evidence="3 6" id="KW-0812">Transmembrane</keyword>
<evidence type="ECO:0000256" key="4">
    <source>
        <dbReference type="ARBA" id="ARBA00022989"/>
    </source>
</evidence>
<keyword evidence="5 6" id="KW-0472">Membrane</keyword>
<dbReference type="AlphaFoldDB" id="A0A2M6WA65"/>
<feature type="transmembrane region" description="Helical" evidence="6">
    <location>
        <begin position="12"/>
        <end position="31"/>
    </location>
</feature>
<dbReference type="PANTHER" id="PTHR42709:SF6">
    <property type="entry name" value="UNDECAPRENYL PHOSPHATE TRANSPORTER A"/>
    <property type="match status" value="1"/>
</dbReference>
<protein>
    <recommendedName>
        <fullName evidence="7">VTT domain-containing protein</fullName>
    </recommendedName>
</protein>
<dbReference type="PANTHER" id="PTHR42709">
    <property type="entry name" value="ALKALINE PHOSPHATASE LIKE PROTEIN"/>
    <property type="match status" value="1"/>
</dbReference>
<dbReference type="InterPro" id="IPR051311">
    <property type="entry name" value="DedA_domain"/>
</dbReference>
<evidence type="ECO:0000313" key="8">
    <source>
        <dbReference type="EMBL" id="PIT89710.1"/>
    </source>
</evidence>
<name>A0A2M6WA65_9BACT</name>
<keyword evidence="4 6" id="KW-1133">Transmembrane helix</keyword>
<feature type="transmembrane region" description="Helical" evidence="6">
    <location>
        <begin position="56"/>
        <end position="80"/>
    </location>
</feature>
<proteinExistence type="predicted"/>
<dbReference type="GO" id="GO:0005886">
    <property type="term" value="C:plasma membrane"/>
    <property type="evidence" value="ECO:0007669"/>
    <property type="project" value="UniProtKB-SubCell"/>
</dbReference>
<dbReference type="InterPro" id="IPR032816">
    <property type="entry name" value="VTT_dom"/>
</dbReference>
<evidence type="ECO:0000256" key="1">
    <source>
        <dbReference type="ARBA" id="ARBA00004651"/>
    </source>
</evidence>
<accession>A0A2M6WA65</accession>
<dbReference type="Proteomes" id="UP000231464">
    <property type="component" value="Unassembled WGS sequence"/>
</dbReference>
<feature type="transmembrane region" description="Helical" evidence="6">
    <location>
        <begin position="176"/>
        <end position="197"/>
    </location>
</feature>
<comment type="subcellular location">
    <subcellularLocation>
        <location evidence="1">Cell membrane</location>
        <topology evidence="1">Multi-pass membrane protein</topology>
    </subcellularLocation>
</comment>